<evidence type="ECO:0000259" key="1">
    <source>
        <dbReference type="Pfam" id="PF18588"/>
    </source>
</evidence>
<dbReference type="AlphaFoldDB" id="A0A509E8Q9"/>
<evidence type="ECO:0000313" key="3">
    <source>
        <dbReference type="Proteomes" id="UP000410984"/>
    </source>
</evidence>
<dbReference type="InterPro" id="IPR041307">
    <property type="entry name" value="WcbI"/>
</dbReference>
<accession>A0A509E8Q9</accession>
<protein>
    <recommendedName>
        <fullName evidence="1">Polysaccharide biosynthesis enzyme WcbI domain-containing protein</fullName>
    </recommendedName>
</protein>
<reference evidence="2 3" key="1">
    <citation type="submission" date="2019-06" db="EMBL/GenBank/DDBJ databases">
        <authorList>
            <person name="Rodrigo-Torres L."/>
            <person name="Arahal R. D."/>
            <person name="Lucena T."/>
        </authorList>
    </citation>
    <scope>NUCLEOTIDE SEQUENCE [LARGE SCALE GENOMIC DNA]</scope>
    <source>
        <strain evidence="2 3">SB0023/3</strain>
    </source>
</reference>
<name>A0A509E8Q9_9HYPH</name>
<dbReference type="EMBL" id="CABFPH010000005">
    <property type="protein sequence ID" value="VUD70054.1"/>
    <property type="molecule type" value="Genomic_DNA"/>
</dbReference>
<evidence type="ECO:0000313" key="2">
    <source>
        <dbReference type="EMBL" id="VUD70054.1"/>
    </source>
</evidence>
<feature type="domain" description="Polysaccharide biosynthesis enzyme WcbI" evidence="1">
    <location>
        <begin position="2"/>
        <end position="207"/>
    </location>
</feature>
<proteinExistence type="predicted"/>
<dbReference type="Proteomes" id="UP000410984">
    <property type="component" value="Unassembled WGS sequence"/>
</dbReference>
<gene>
    <name evidence="2" type="ORF">MET9862_00616</name>
</gene>
<organism evidence="2 3">
    <name type="scientific">Methylobacterium symbioticum</name>
    <dbReference type="NCBI Taxonomy" id="2584084"/>
    <lineage>
        <taxon>Bacteria</taxon>
        <taxon>Pseudomonadati</taxon>
        <taxon>Pseudomonadota</taxon>
        <taxon>Alphaproteobacteria</taxon>
        <taxon>Hyphomicrobiales</taxon>
        <taxon>Methylobacteriaceae</taxon>
        <taxon>Methylobacterium</taxon>
    </lineage>
</organism>
<dbReference type="Pfam" id="PF18588">
    <property type="entry name" value="WcbI"/>
    <property type="match status" value="1"/>
</dbReference>
<keyword evidence="3" id="KW-1185">Reference proteome</keyword>
<sequence length="302" mass="33544">MLGNCQARGVAQALRLLAPDARVTYFSMGTLKRDHGDIEGLVRTVAGFDHVFSQAFPGGLLPGGDIGTLHAREGRLKQFPTIVFSAFHPDMVYAGRTQSLADQKLAPSPLGQYHSAIALCAYRLGLDVAQTASLFREDVFQRLGYLDHWDPAVRELIANAASMNFGLEREVARWSRRGAFMHVVNHPKAFVIGDIARRLLVESGFNPEPVEMEDYLGDELVRDVVWPVYPAIADLFGLTGSYLFKTKPQGEAFPQLYDLRGFLAKSFAIYDTLKPEALACPRVDTWVEAPWITEVFLAAKTR</sequence>